<dbReference type="PANTHER" id="PTHR12993">
    <property type="entry name" value="N-ACETYLGLUCOSAMINYL-PHOSPHATIDYLINOSITOL DE-N-ACETYLASE-RELATED"/>
    <property type="match status" value="1"/>
</dbReference>
<dbReference type="RefSeq" id="WP_201564715.1">
    <property type="nucleotide sequence ID" value="NZ_CAJGZK010000042.1"/>
</dbReference>
<evidence type="ECO:0000313" key="2">
    <source>
        <dbReference type="Proteomes" id="UP001596264"/>
    </source>
</evidence>
<dbReference type="InterPro" id="IPR003737">
    <property type="entry name" value="GlcNAc_PI_deacetylase-related"/>
</dbReference>
<dbReference type="SUPFAM" id="SSF102588">
    <property type="entry name" value="LmbE-like"/>
    <property type="match status" value="1"/>
</dbReference>
<dbReference type="Proteomes" id="UP001596264">
    <property type="component" value="Unassembled WGS sequence"/>
</dbReference>
<evidence type="ECO:0000313" key="1">
    <source>
        <dbReference type="EMBL" id="MFC6379995.1"/>
    </source>
</evidence>
<gene>
    <name evidence="1" type="ORF">ACFP58_00670</name>
</gene>
<protein>
    <submittedName>
        <fullName evidence="1">PIG-L deacetylase family protein</fullName>
        <ecNumber evidence="1">3.5.1.-</ecNumber>
    </submittedName>
</protein>
<dbReference type="PANTHER" id="PTHR12993:SF11">
    <property type="entry name" value="N-ACETYLGLUCOSAMINYL-PHOSPHATIDYLINOSITOL DE-N-ACETYLASE"/>
    <property type="match status" value="1"/>
</dbReference>
<dbReference type="InterPro" id="IPR024078">
    <property type="entry name" value="LmbE-like_dom_sf"/>
</dbReference>
<reference evidence="2" key="1">
    <citation type="journal article" date="2019" name="Int. J. Syst. Evol. Microbiol.">
        <title>The Global Catalogue of Microorganisms (GCM) 10K type strain sequencing project: providing services to taxonomists for standard genome sequencing and annotation.</title>
        <authorList>
            <consortium name="The Broad Institute Genomics Platform"/>
            <consortium name="The Broad Institute Genome Sequencing Center for Infectious Disease"/>
            <person name="Wu L."/>
            <person name="Ma J."/>
        </authorList>
    </citation>
    <scope>NUCLEOTIDE SEQUENCE [LARGE SCALE GENOMIC DNA]</scope>
    <source>
        <strain evidence="2">CCM 2050</strain>
    </source>
</reference>
<accession>A0ABW1W4R5</accession>
<comment type="caution">
    <text evidence="1">The sequence shown here is derived from an EMBL/GenBank/DDBJ whole genome shotgun (WGS) entry which is preliminary data.</text>
</comment>
<keyword evidence="1" id="KW-0378">Hydrolase</keyword>
<dbReference type="Pfam" id="PF02585">
    <property type="entry name" value="PIG-L"/>
    <property type="match status" value="1"/>
</dbReference>
<name>A0ABW1W4R5_9GAMM</name>
<dbReference type="Gene3D" id="3.40.50.10320">
    <property type="entry name" value="LmbE-like"/>
    <property type="match status" value="1"/>
</dbReference>
<dbReference type="GO" id="GO:0016787">
    <property type="term" value="F:hydrolase activity"/>
    <property type="evidence" value="ECO:0007669"/>
    <property type="project" value="UniProtKB-KW"/>
</dbReference>
<proteinExistence type="predicted"/>
<dbReference type="EMBL" id="JBHSTZ010000003">
    <property type="protein sequence ID" value="MFC6379995.1"/>
    <property type="molecule type" value="Genomic_DNA"/>
</dbReference>
<organism evidence="1 2">
    <name type="scientific">Psychrobacter glacincola</name>
    <dbReference type="NCBI Taxonomy" id="56810"/>
    <lineage>
        <taxon>Bacteria</taxon>
        <taxon>Pseudomonadati</taxon>
        <taxon>Pseudomonadota</taxon>
        <taxon>Gammaproteobacteria</taxon>
        <taxon>Moraxellales</taxon>
        <taxon>Moraxellaceae</taxon>
        <taxon>Psychrobacter</taxon>
    </lineage>
</organism>
<keyword evidence="2" id="KW-1185">Reference proteome</keyword>
<sequence length="223" mass="24525">MSKIILVVAAHTDDEAMGCGGTIARHVAEGDQVHLLFMTDGVGSREVVAEEVAERSSAAQQAAEILGVSSFTNLSFPDNCMDSIALLYIVKEVEVVISKIAPEIIYTHHIGDLNVDHQVTHKAVMTACRPQPGFSVKSIYAFEVISSTEWQTLSVAPFLPNVFIDITDYLAIKMRAAGAYHEEMREVPHTRNLQHIELLAKHRGYSVGIHAAEAFMLVREIKV</sequence>
<dbReference type="EC" id="3.5.1.-" evidence="1"/>